<feature type="compositionally biased region" description="Low complexity" evidence="1">
    <location>
        <begin position="19"/>
        <end position="44"/>
    </location>
</feature>
<organism evidence="3 4">
    <name type="scientific">Macrostomum lignano</name>
    <dbReference type="NCBI Taxonomy" id="282301"/>
    <lineage>
        <taxon>Eukaryota</taxon>
        <taxon>Metazoa</taxon>
        <taxon>Spiralia</taxon>
        <taxon>Lophotrochozoa</taxon>
        <taxon>Platyhelminthes</taxon>
        <taxon>Rhabditophora</taxon>
        <taxon>Macrostomorpha</taxon>
        <taxon>Macrostomida</taxon>
        <taxon>Macrostomidae</taxon>
        <taxon>Macrostomum</taxon>
    </lineage>
</organism>
<feature type="region of interest" description="Disordered" evidence="1">
    <location>
        <begin position="19"/>
        <end position="54"/>
    </location>
</feature>
<evidence type="ECO:0000256" key="1">
    <source>
        <dbReference type="SAM" id="MobiDB-lite"/>
    </source>
</evidence>
<feature type="domain" description="Nuclear pore complex protein NUP96 C-terminal" evidence="2">
    <location>
        <begin position="295"/>
        <end position="555"/>
    </location>
</feature>
<evidence type="ECO:0000313" key="4">
    <source>
        <dbReference type="Proteomes" id="UP000215902"/>
    </source>
</evidence>
<sequence>MYSQQQLSYVDSRRSFLASPTGLLSTSPSPSKLRRTGQQQQQQQHLGPGLPTQSPLRVKPMEFAFAPESPVPSSMPARPAARLRFPESVKLSFAGYGGGGGDLRQCAADFSLADVAFWRSRSRRVSWGPSGELLAIDGPRIHLTSVFAPESSREASVHEENLLNAALDTSVSDRGSQQSLLQCPRWSPQPGLEPLTQYLAELESQPDSVLSRLLSLTRALWAPLKSSTVASSDAAGGEQQQHLPQDEFLATQLPRKEAFTEWVQRRPVVAELQQQQQQQQQTVEDPDSEGDCAVAVFRLLSAGQFTEACALALKRRHYRLALLLGQPHSESVRDLVAQQVACWQQTGAKDFIPPAVWRLYRLLAGDVSGTEGMDWTRAFTLYLWFSVPYGDGLGPALRAYKSAFKSPEPGAPPPPLNPEHGGARWDTAYHLVRLHCKRSHRLARLLDPRGYGPDPIDFGPAWHLWRSLRAIGYSHLTDSATQALHCGYAAKLESQGLWDWALFVLLHIDDDLARTRAVSACLSRHLGTVRDPALQNFLTNQLGLPRHWLHSAWALACRTRCFNISDGAQLPVDLADWQRREARHWLAAGQWRPAHDILLNSLAPRWLVAGQLSRVRRHLAPVAQLAGDRQDWQLGGQLYLDFLQLLDRLDSAETDRQLEPEDAQASLTSLCSRVAALPSATVLQRVCQTELAQRCAHLLRQLLAGQPDKQAALLGQLSGLCCPLRCADCLLHGLLLKSG</sequence>
<dbReference type="Pfam" id="PF12110">
    <property type="entry name" value="Nup96"/>
    <property type="match status" value="1"/>
</dbReference>
<evidence type="ECO:0000259" key="2">
    <source>
        <dbReference type="Pfam" id="PF12110"/>
    </source>
</evidence>
<dbReference type="Gene3D" id="1.25.40.690">
    <property type="match status" value="1"/>
</dbReference>
<name>A0A267H473_9PLAT</name>
<dbReference type="STRING" id="282301.A0A267H473"/>
<dbReference type="EMBL" id="NIVC01000034">
    <property type="protein sequence ID" value="PAA93066.1"/>
    <property type="molecule type" value="Genomic_DNA"/>
</dbReference>
<dbReference type="OrthoDB" id="3797628at2759"/>
<comment type="caution">
    <text evidence="3">The sequence shown here is derived from an EMBL/GenBank/DDBJ whole genome shotgun (WGS) entry which is preliminary data.</text>
</comment>
<dbReference type="InterPro" id="IPR021967">
    <property type="entry name" value="Nup98_C"/>
</dbReference>
<proteinExistence type="predicted"/>
<reference evidence="3 4" key="1">
    <citation type="submission" date="2017-06" db="EMBL/GenBank/DDBJ databases">
        <title>A platform for efficient transgenesis in Macrostomum lignano, a flatworm model organism for stem cell research.</title>
        <authorList>
            <person name="Berezikov E."/>
        </authorList>
    </citation>
    <scope>NUCLEOTIDE SEQUENCE [LARGE SCALE GENOMIC DNA]</scope>
    <source>
        <strain evidence="3">DV1</strain>
        <tissue evidence="3">Whole organism</tissue>
    </source>
</reference>
<keyword evidence="4" id="KW-1185">Reference proteome</keyword>
<gene>
    <name evidence="3" type="ORF">BOX15_Mlig011596g1</name>
</gene>
<protein>
    <recommendedName>
        <fullName evidence="2">Nuclear pore complex protein NUP96 C-terminal domain-containing protein</fullName>
    </recommendedName>
</protein>
<evidence type="ECO:0000313" key="3">
    <source>
        <dbReference type="EMBL" id="PAA93066.1"/>
    </source>
</evidence>
<dbReference type="Proteomes" id="UP000215902">
    <property type="component" value="Unassembled WGS sequence"/>
</dbReference>
<accession>A0A267H473</accession>
<dbReference type="AlphaFoldDB" id="A0A267H473"/>